<accession>H8L2D9</accession>
<evidence type="ECO:0000313" key="1">
    <source>
        <dbReference type="EMBL" id="AFC84773.1"/>
    </source>
</evidence>
<protein>
    <recommendedName>
        <fullName evidence="3">4-hydroxybenzoate synthetase (Chorismate lyase)</fullName>
    </recommendedName>
</protein>
<reference evidence="1" key="1">
    <citation type="submission" date="2012-02" db="EMBL/GenBank/DDBJ databases">
        <title>The complete genome of Frateuria aurantia DSM 6220.</title>
        <authorList>
            <consortium name="US DOE Joint Genome Institute (JGI-PGF)"/>
            <person name="Lucas S."/>
            <person name="Copeland A."/>
            <person name="Lapidus A."/>
            <person name="Glavina del Rio T."/>
            <person name="Dalin E."/>
            <person name="Tice H."/>
            <person name="Bruce D."/>
            <person name="Goodwin L."/>
            <person name="Pitluck S."/>
            <person name="Peters L."/>
            <person name="Ovchinnikova G."/>
            <person name="Teshima H."/>
            <person name="Kyrpides N."/>
            <person name="Mavromatis K."/>
            <person name="Ivanova N."/>
            <person name="Brettin T."/>
            <person name="Detter J.C."/>
            <person name="Han C."/>
            <person name="Larimer F."/>
            <person name="Land M."/>
            <person name="Hauser L."/>
            <person name="Markowitz V."/>
            <person name="Cheng J.-F."/>
            <person name="Hugenholtz P."/>
            <person name="Woyke T."/>
            <person name="Wu D."/>
            <person name="Brambilla E."/>
            <person name="Klenk H.-P."/>
            <person name="Eisen J.A."/>
        </authorList>
    </citation>
    <scope>NUCLEOTIDE SEQUENCE</scope>
    <source>
        <strain evidence="1">DSM 6220</strain>
    </source>
</reference>
<dbReference type="AlphaFoldDB" id="H8L2D9"/>
<dbReference type="HOGENOM" id="CLU_105835_0_0_6"/>
<dbReference type="Gene3D" id="3.40.1410.10">
    <property type="entry name" value="Chorismate lyase-like"/>
    <property type="match status" value="1"/>
</dbReference>
<dbReference type="OrthoDB" id="7862147at2"/>
<dbReference type="STRING" id="767434.Fraau_0280"/>
<dbReference type="Proteomes" id="UP000005234">
    <property type="component" value="Chromosome"/>
</dbReference>
<dbReference type="KEGG" id="fau:Fraau_0280"/>
<proteinExistence type="predicted"/>
<dbReference type="RefSeq" id="WP_014401779.1">
    <property type="nucleotide sequence ID" value="NC_017033.1"/>
</dbReference>
<dbReference type="EMBL" id="CP003350">
    <property type="protein sequence ID" value="AFC84773.1"/>
    <property type="molecule type" value="Genomic_DNA"/>
</dbReference>
<name>H8L2D9_FRAAD</name>
<keyword evidence="2" id="KW-1185">Reference proteome</keyword>
<dbReference type="InterPro" id="IPR028978">
    <property type="entry name" value="Chorismate_lyase_/UTRA_dom_sf"/>
</dbReference>
<organism evidence="1 2">
    <name type="scientific">Frateuria aurantia (strain ATCC 33424 / DSM 6220 / KCTC 2777 / LMG 1558 / NBRC 3245 / NCIMB 13370)</name>
    <name type="common">Acetobacter aurantius</name>
    <dbReference type="NCBI Taxonomy" id="767434"/>
    <lineage>
        <taxon>Bacteria</taxon>
        <taxon>Pseudomonadati</taxon>
        <taxon>Pseudomonadota</taxon>
        <taxon>Gammaproteobacteria</taxon>
        <taxon>Lysobacterales</taxon>
        <taxon>Rhodanobacteraceae</taxon>
        <taxon>Frateuria</taxon>
    </lineage>
</organism>
<dbReference type="SUPFAM" id="SSF64288">
    <property type="entry name" value="Chorismate lyase-like"/>
    <property type="match status" value="1"/>
</dbReference>
<evidence type="ECO:0008006" key="3">
    <source>
        <dbReference type="Google" id="ProtNLM"/>
    </source>
</evidence>
<gene>
    <name evidence="1" type="ordered locus">Fraau_0280</name>
</gene>
<sequence length="184" mass="20629">MTVAVESDKAQQEAWRKLQLLNRRLLAEPSATAVLERWCGGPCGPQRIEVRKRAQPARTLPEGLRQRLDAGADELIEYRRVALMYGGVTVSEAENWYCPARVAADMQHALEHSDQPFGRVVQALGFARETLCVDWLWQPGEHARGEWPQAVLRHQAILRRADGLPFSAVIETYARAVLSFGGLT</sequence>
<dbReference type="eggNOG" id="COG3161">
    <property type="taxonomic scope" value="Bacteria"/>
</dbReference>
<evidence type="ECO:0000313" key="2">
    <source>
        <dbReference type="Proteomes" id="UP000005234"/>
    </source>
</evidence>